<dbReference type="SUPFAM" id="SSF52540">
    <property type="entry name" value="P-loop containing nucleoside triphosphate hydrolases"/>
    <property type="match status" value="1"/>
</dbReference>
<sequence length="515" mass="59930">MQQRILEAFSNPGFYSHDVEKVRRAETHTAWVFLTGKRAYKIKKPVNFGFLDFSTLEKRKTFCEREVELNRELSDLYLGVEPITLDEKGNLKLGENGEVVEYAVVMKELPQETMMSYLLVEDKVGYVIIDKLARETAKFHEKARTSDEITKEGSLKSVRFNWEENFAQTEDVKDVTISPQDFDFINGQIERFLAEKEKDFRKREKDGKIKYCHGDLHSGNIFVHEGKIHIFDRIEFNLRFACSDTAADLAFLTMDLDFHGKRNLSDFLLDRYLDETGDYELLRFHDFFRCYRAYVRGKVIGFQLGQNPVNPAEIKNRASAYFDLARLYASTLSSTPRLIVFYGLPGTGKSLMASRTRNWTNAIHIRSDIVRRLLAGASLDEHHYASFGKDLYSPEMSNRVYEALKDKARTYLAQNQSLIIDATYSKQKERAELKEAGEKLEAEVHFIRCEASDEQVRTWIKQRKESDKQSDATWEIYLAMKERFEPEGELPHHVLRTGRDPAEMDADVRRFLSRE</sequence>
<dbReference type="Gene3D" id="3.90.1200.10">
    <property type="match status" value="1"/>
</dbReference>
<dbReference type="EMBL" id="NJBO01000010">
    <property type="protein sequence ID" value="TKJ42670.1"/>
    <property type="molecule type" value="Genomic_DNA"/>
</dbReference>
<dbReference type="Proteomes" id="UP000317778">
    <property type="component" value="Unassembled WGS sequence"/>
</dbReference>
<accession>A0A532V648</accession>
<proteinExistence type="predicted"/>
<dbReference type="PANTHER" id="PTHR43883">
    <property type="entry name" value="SLR0207 PROTEIN"/>
    <property type="match status" value="1"/>
</dbReference>
<dbReference type="Pfam" id="PF01636">
    <property type="entry name" value="APH"/>
    <property type="match status" value="1"/>
</dbReference>
<evidence type="ECO:0000313" key="3">
    <source>
        <dbReference type="Proteomes" id="UP000317778"/>
    </source>
</evidence>
<dbReference type="InterPro" id="IPR011009">
    <property type="entry name" value="Kinase-like_dom_sf"/>
</dbReference>
<protein>
    <recommendedName>
        <fullName evidence="1">Aminoglycoside phosphotransferase domain-containing protein</fullName>
    </recommendedName>
</protein>
<comment type="caution">
    <text evidence="2">The sequence shown here is derived from an EMBL/GenBank/DDBJ whole genome shotgun (WGS) entry which is preliminary data.</text>
</comment>
<dbReference type="InterPro" id="IPR027417">
    <property type="entry name" value="P-loop_NTPase"/>
</dbReference>
<evidence type="ECO:0000259" key="1">
    <source>
        <dbReference type="Pfam" id="PF01636"/>
    </source>
</evidence>
<gene>
    <name evidence="2" type="ORF">CEE36_07150</name>
</gene>
<organism evidence="2 3">
    <name type="scientific">candidate division TA06 bacterium B3_TA06</name>
    <dbReference type="NCBI Taxonomy" id="2012487"/>
    <lineage>
        <taxon>Bacteria</taxon>
        <taxon>Bacteria division TA06</taxon>
    </lineage>
</organism>
<dbReference type="InterPro" id="IPR002575">
    <property type="entry name" value="Aminoglycoside_PTrfase"/>
</dbReference>
<dbReference type="Gene3D" id="3.40.50.300">
    <property type="entry name" value="P-loop containing nucleotide triphosphate hydrolases"/>
    <property type="match status" value="1"/>
</dbReference>
<reference evidence="2 3" key="1">
    <citation type="submission" date="2017-06" db="EMBL/GenBank/DDBJ databases">
        <title>Novel microbial phyla capable of carbon fixation and sulfur reduction in deep-sea sediments.</title>
        <authorList>
            <person name="Huang J."/>
            <person name="Baker B."/>
            <person name="Wang Y."/>
        </authorList>
    </citation>
    <scope>NUCLEOTIDE SEQUENCE [LARGE SCALE GENOMIC DNA]</scope>
    <source>
        <strain evidence="2">B3_TA06</strain>
    </source>
</reference>
<dbReference type="PANTHER" id="PTHR43883:SF1">
    <property type="entry name" value="GLUCONOKINASE"/>
    <property type="match status" value="1"/>
</dbReference>
<dbReference type="AlphaFoldDB" id="A0A532V648"/>
<dbReference type="InterPro" id="IPR052732">
    <property type="entry name" value="Cell-binding_unc_protein"/>
</dbReference>
<dbReference type="Pfam" id="PF13671">
    <property type="entry name" value="AAA_33"/>
    <property type="match status" value="1"/>
</dbReference>
<feature type="domain" description="Aminoglycoside phosphotransferase" evidence="1">
    <location>
        <begin position="63"/>
        <end position="273"/>
    </location>
</feature>
<dbReference type="SUPFAM" id="SSF56112">
    <property type="entry name" value="Protein kinase-like (PK-like)"/>
    <property type="match status" value="1"/>
</dbReference>
<name>A0A532V648_UNCT6</name>
<evidence type="ECO:0000313" key="2">
    <source>
        <dbReference type="EMBL" id="TKJ42670.1"/>
    </source>
</evidence>